<dbReference type="AlphaFoldDB" id="A0A4S3MQQ4"/>
<dbReference type="OrthoDB" id="7743910at2"/>
<evidence type="ECO:0000313" key="1">
    <source>
        <dbReference type="EMBL" id="THD84747.1"/>
    </source>
</evidence>
<proteinExistence type="predicted"/>
<name>A0A4S3MQQ4_9RHOB</name>
<evidence type="ECO:0000313" key="2">
    <source>
        <dbReference type="Proteomes" id="UP000309450"/>
    </source>
</evidence>
<dbReference type="Gene3D" id="1.10.10.1320">
    <property type="entry name" value="Anti-sigma factor, zinc-finger domain"/>
    <property type="match status" value="1"/>
</dbReference>
<gene>
    <name evidence="1" type="ORF">E7811_03180</name>
</gene>
<reference evidence="1 2" key="1">
    <citation type="submission" date="2019-04" db="EMBL/GenBank/DDBJ databases">
        <title>Draft genome sequence of Gemmobacter aestuarii sp. nov.</title>
        <authorList>
            <person name="Hameed A."/>
            <person name="Lin S.-Y."/>
            <person name="Shahina M."/>
            <person name="Lai W.-A."/>
            <person name="Young C.-C."/>
        </authorList>
    </citation>
    <scope>NUCLEOTIDE SEQUENCE [LARGE SCALE GENOMIC DNA]</scope>
    <source>
        <strain evidence="1 2">CC-PW-75</strain>
    </source>
</reference>
<sequence>MTTTGKDDVEDAMLMALADGELPEAEARALAARIAASPALAERFALFAETAAQLREAWADDPIPEAWVGMIRDAGKDAQDGAGAANVVAFPPAHRRWALPSAPQMALAACLALGIGLGGFWLGRSGAPGVGDMNAGPLAAAERLAQTVTGGQTDLPDGSRARVLASFATDLGLCRLLSVETAGAEAMERAIACRDGQGWRIALAVSTLGEGSFVPASDMATGLVDDFLTDIGAGAPLDPEAERAALD</sequence>
<evidence type="ECO:0008006" key="3">
    <source>
        <dbReference type="Google" id="ProtNLM"/>
    </source>
</evidence>
<dbReference type="InterPro" id="IPR041916">
    <property type="entry name" value="Anti_sigma_zinc_sf"/>
</dbReference>
<keyword evidence="2" id="KW-1185">Reference proteome</keyword>
<dbReference type="Proteomes" id="UP000309450">
    <property type="component" value="Unassembled WGS sequence"/>
</dbReference>
<organism evidence="1 2">
    <name type="scientific">Aliigemmobacter aestuarii</name>
    <dbReference type="NCBI Taxonomy" id="1445661"/>
    <lineage>
        <taxon>Bacteria</taxon>
        <taxon>Pseudomonadati</taxon>
        <taxon>Pseudomonadota</taxon>
        <taxon>Alphaproteobacteria</taxon>
        <taxon>Rhodobacterales</taxon>
        <taxon>Paracoccaceae</taxon>
        <taxon>Aliigemmobacter</taxon>
    </lineage>
</organism>
<dbReference type="EMBL" id="SSND01000001">
    <property type="protein sequence ID" value="THD84747.1"/>
    <property type="molecule type" value="Genomic_DNA"/>
</dbReference>
<accession>A0A4S3MQQ4</accession>
<dbReference type="RefSeq" id="WP_136393128.1">
    <property type="nucleotide sequence ID" value="NZ_SSND01000001.1"/>
</dbReference>
<comment type="caution">
    <text evidence="1">The sequence shown here is derived from an EMBL/GenBank/DDBJ whole genome shotgun (WGS) entry which is preliminary data.</text>
</comment>
<protein>
    <recommendedName>
        <fullName evidence="3">Anti-sigma factor</fullName>
    </recommendedName>
</protein>